<organism evidence="3 4">
    <name type="scientific">Pedobacter segetis</name>
    <dbReference type="NCBI Taxonomy" id="2793069"/>
    <lineage>
        <taxon>Bacteria</taxon>
        <taxon>Pseudomonadati</taxon>
        <taxon>Bacteroidota</taxon>
        <taxon>Sphingobacteriia</taxon>
        <taxon>Sphingobacteriales</taxon>
        <taxon>Sphingobacteriaceae</taxon>
        <taxon>Pedobacter</taxon>
    </lineage>
</organism>
<evidence type="ECO:0000256" key="1">
    <source>
        <dbReference type="PROSITE-ProRule" id="PRU00339"/>
    </source>
</evidence>
<proteinExistence type="predicted"/>
<evidence type="ECO:0000256" key="2">
    <source>
        <dbReference type="SAM" id="Coils"/>
    </source>
</evidence>
<sequence length="515" mass="59711">MSNNTDRSAYNFAINYWLGCSAEKAGDFTVSEACYLSAYKDEKDHQDRMFGFLGLISIYIQTNNRPKLDELIINLEIKAGLISEMGNINGGPIHLSQHATDSIHFEQLSDLYKVFNKVTLDRGNDHLNGKIWLVRGFMAVNLSKYNDQYKAVVNARKYINSYQYDFLDDLHIQALRDLLFNSGESIADVTKFYNTLVKDLDTYDVGGFLVKYGENVINMLFEHALYDKVVNFSAYLNLEKLEESNFLFKIAYSYAHIKNYTKAQQLYNQYLREHGDNSAVLNNLGILMANDSKHEEAIQLYKRGLLIAPEDVNLSKNLKLAVQKKEDEEERINKEKNLRQEHLASTNYLKSENDWVLDKLLHFVAEVKKDEGFEDGEVPLAKYKFQKYLNVDKQRAESLISQWLNKGYLKDTGYRHDYNVVIYSVNPFIEDEIKRVQKRKIPKGWIDGFVQISVDTLDVCEYFSMIDKIAKANKKFRDLLERDFNELTYNYLVGHEKATIVLSGSLVELALIYYC</sequence>
<evidence type="ECO:0000313" key="3">
    <source>
        <dbReference type="EMBL" id="MBK0383634.1"/>
    </source>
</evidence>
<dbReference type="SMART" id="SM00028">
    <property type="entry name" value="TPR"/>
    <property type="match status" value="2"/>
</dbReference>
<name>A0ABS1BN56_9SPHI</name>
<protein>
    <submittedName>
        <fullName evidence="3">DUF2597 family protein</fullName>
    </submittedName>
</protein>
<comment type="caution">
    <text evidence="3">The sequence shown here is derived from an EMBL/GenBank/DDBJ whole genome shotgun (WGS) entry which is preliminary data.</text>
</comment>
<keyword evidence="1" id="KW-0802">TPR repeat</keyword>
<accession>A0ABS1BN56</accession>
<dbReference type="InterPro" id="IPR019734">
    <property type="entry name" value="TPR_rpt"/>
</dbReference>
<keyword evidence="2" id="KW-0175">Coiled coil</keyword>
<feature type="coiled-coil region" evidence="2">
    <location>
        <begin position="315"/>
        <end position="345"/>
    </location>
</feature>
<keyword evidence="4" id="KW-1185">Reference proteome</keyword>
<feature type="repeat" description="TPR" evidence="1">
    <location>
        <begin position="278"/>
        <end position="311"/>
    </location>
</feature>
<dbReference type="Gene3D" id="1.25.40.10">
    <property type="entry name" value="Tetratricopeptide repeat domain"/>
    <property type="match status" value="1"/>
</dbReference>
<evidence type="ECO:0000313" key="4">
    <source>
        <dbReference type="Proteomes" id="UP000660024"/>
    </source>
</evidence>
<dbReference type="EMBL" id="JAEHFY010000016">
    <property type="protein sequence ID" value="MBK0383634.1"/>
    <property type="molecule type" value="Genomic_DNA"/>
</dbReference>
<gene>
    <name evidence="3" type="ORF">I5M32_11760</name>
</gene>
<dbReference type="Proteomes" id="UP000660024">
    <property type="component" value="Unassembled WGS sequence"/>
</dbReference>
<dbReference type="PROSITE" id="PS50005">
    <property type="entry name" value="TPR"/>
    <property type="match status" value="1"/>
</dbReference>
<dbReference type="SUPFAM" id="SSF48452">
    <property type="entry name" value="TPR-like"/>
    <property type="match status" value="1"/>
</dbReference>
<dbReference type="RefSeq" id="WP_200586560.1">
    <property type="nucleotide sequence ID" value="NZ_JAEHFY010000016.1"/>
</dbReference>
<dbReference type="InterPro" id="IPR011990">
    <property type="entry name" value="TPR-like_helical_dom_sf"/>
</dbReference>
<reference evidence="3 4" key="1">
    <citation type="submission" date="2020-12" db="EMBL/GenBank/DDBJ databases">
        <title>Bacterial novel species Pedobacter sp. SD-b isolated from soil.</title>
        <authorList>
            <person name="Jung H.-Y."/>
        </authorList>
    </citation>
    <scope>NUCLEOTIDE SEQUENCE [LARGE SCALE GENOMIC DNA]</scope>
    <source>
        <strain evidence="3 4">SD-b</strain>
    </source>
</reference>